<evidence type="ECO:0000313" key="2">
    <source>
        <dbReference type="Proteomes" id="UP000295611"/>
    </source>
</evidence>
<proteinExistence type="predicted"/>
<organism evidence="1 2">
    <name type="scientific">Paludibacterium purpuratum</name>
    <dbReference type="NCBI Taxonomy" id="1144873"/>
    <lineage>
        <taxon>Bacteria</taxon>
        <taxon>Pseudomonadati</taxon>
        <taxon>Pseudomonadota</taxon>
        <taxon>Betaproteobacteria</taxon>
        <taxon>Neisseriales</taxon>
        <taxon>Chromobacteriaceae</taxon>
        <taxon>Paludibacterium</taxon>
    </lineage>
</organism>
<keyword evidence="2" id="KW-1185">Reference proteome</keyword>
<name>A0A4R7BAL2_9NEIS</name>
<evidence type="ECO:0000313" key="1">
    <source>
        <dbReference type="EMBL" id="TDR81891.1"/>
    </source>
</evidence>
<comment type="caution">
    <text evidence="1">The sequence shown here is derived from an EMBL/GenBank/DDBJ whole genome shotgun (WGS) entry which is preliminary data.</text>
</comment>
<dbReference type="AlphaFoldDB" id="A0A4R7BAL2"/>
<dbReference type="Proteomes" id="UP000295611">
    <property type="component" value="Unassembled WGS sequence"/>
</dbReference>
<dbReference type="EMBL" id="SNZP01000002">
    <property type="protein sequence ID" value="TDR81891.1"/>
    <property type="molecule type" value="Genomic_DNA"/>
</dbReference>
<evidence type="ECO:0008006" key="3">
    <source>
        <dbReference type="Google" id="ProtNLM"/>
    </source>
</evidence>
<protein>
    <recommendedName>
        <fullName evidence="3">HEAT repeat protein</fullName>
    </recommendedName>
</protein>
<reference evidence="1 2" key="1">
    <citation type="submission" date="2019-03" db="EMBL/GenBank/DDBJ databases">
        <title>Genomic Encyclopedia of Type Strains, Phase III (KMG-III): the genomes of soil and plant-associated and newly described type strains.</title>
        <authorList>
            <person name="Whitman W."/>
        </authorList>
    </citation>
    <scope>NUCLEOTIDE SEQUENCE [LARGE SCALE GENOMIC DNA]</scope>
    <source>
        <strain evidence="1 2">CECT 8976</strain>
    </source>
</reference>
<gene>
    <name evidence="1" type="ORF">DFP86_1021</name>
</gene>
<sequence length="754" mass="83579">MLEALLYARCARNAESAEHSPSTEIILQLAGVLAFQCLVVDQRLECPATDAGACVRKAKELCSDALGISDLKEAEVVELLARHELVYISTSGHLNFGHQLLAGALAASELSRTWQKHAKSMTNHVADDAWIFAARMTPHEQVADYLEAMFNTDLMLGARAARELPSEFHKHAERFLEQSIAATSPEAVRVRGLFALAALGTPSAIATLRKFSVDTRAEEQHIAQRALAAAGDLDFLRQLLPEVDRMKSAPVKISGGEIRIWETAPLSLRLDLARQRLSECTLGEPVRESLFLLAYERAPNDTEIIEKHFRAARDWTAWQSGLFAMHATSSVRAKELLDEALLEAMTPVDKSHLIRTAALIGINIDLRMAFECATSEPSADEMKDDAAVILSRLVSDVVIKHELPSDLVAVVERELPCSSGDRRIRLWQIATGCKISSIAGYAVSCIEEWGSDLGYACNYFIEQSELRDTARWQLLDLCERGLRNEKKWYEWHAWRALTLVGELGFSVKTAGQLSAMIQRLTRIRRATENNDITSLSSDDAEVLNSTSPKYAKSRLNTCAAQLIQAASQARAFLSEEVLLSLLYFDTDNYDGVAEHLRDALSDLSDAAIDEVLSQLKDSQTRRSGLVAVCARGATQIRIQLLALELSQGYGHPAVMSFVKQAIEACWCKSVCEMVVKVVASIPIWPDVDTQFFWDFARAVGRRIAPDDRAVIEAHIAVARTAFAQRLLELWRDQTSSDRIGLARLHPKHVPLGLE</sequence>
<accession>A0A4R7BAL2</accession>